<keyword evidence="1" id="KW-0732">Signal</keyword>
<dbReference type="InterPro" id="IPR013783">
    <property type="entry name" value="Ig-like_fold"/>
</dbReference>
<dbReference type="KEGG" id="mls:MSLAZ_1481"/>
<evidence type="ECO:0000256" key="4">
    <source>
        <dbReference type="SAM" id="Phobius"/>
    </source>
</evidence>
<proteinExistence type="predicted"/>
<evidence type="ECO:0000259" key="5">
    <source>
        <dbReference type="PROSITE" id="PS50093"/>
    </source>
</evidence>
<keyword evidence="4" id="KW-1133">Transmembrane helix</keyword>
<dbReference type="InterPro" id="IPR026453">
    <property type="entry name" value="PGF_pre_PGF"/>
</dbReference>
<dbReference type="PANTHER" id="PTHR24104">
    <property type="entry name" value="E3 UBIQUITIN-PROTEIN LIGASE NHLRC1-RELATED"/>
    <property type="match status" value="1"/>
</dbReference>
<dbReference type="HOGENOM" id="CLU_398831_0_0_2"/>
<keyword evidence="4" id="KW-0812">Transmembrane</keyword>
<name>A0A0E3S660_9EURY</name>
<dbReference type="RefSeq" id="WP_048125838.1">
    <property type="nucleotide sequence ID" value="NZ_CP009515.1"/>
</dbReference>
<dbReference type="PANTHER" id="PTHR24104:SF25">
    <property type="entry name" value="PROTEIN LIN-41"/>
    <property type="match status" value="1"/>
</dbReference>
<dbReference type="NCBIfam" id="TIGR04213">
    <property type="entry name" value="PGF_pre_PGF"/>
    <property type="match status" value="1"/>
</dbReference>
<dbReference type="InterPro" id="IPR000601">
    <property type="entry name" value="PKD_dom"/>
</dbReference>
<dbReference type="SUPFAM" id="SSF101898">
    <property type="entry name" value="NHL repeat"/>
    <property type="match status" value="1"/>
</dbReference>
<dbReference type="SUPFAM" id="SSF49299">
    <property type="entry name" value="PKD domain"/>
    <property type="match status" value="2"/>
</dbReference>
<dbReference type="EMBL" id="CP009515">
    <property type="protein sequence ID" value="AKB74742.1"/>
    <property type="molecule type" value="Genomic_DNA"/>
</dbReference>
<dbReference type="InterPro" id="IPR035986">
    <property type="entry name" value="PKD_dom_sf"/>
</dbReference>
<dbReference type="Gene3D" id="2.120.10.30">
    <property type="entry name" value="TolB, C-terminal domain"/>
    <property type="match status" value="2"/>
</dbReference>
<feature type="domain" description="PKD" evidence="5">
    <location>
        <begin position="404"/>
        <end position="458"/>
    </location>
</feature>
<evidence type="ECO:0000256" key="2">
    <source>
        <dbReference type="ARBA" id="ARBA00022737"/>
    </source>
</evidence>
<dbReference type="STRING" id="1434111.MSLAZ_1481"/>
<evidence type="ECO:0000256" key="1">
    <source>
        <dbReference type="ARBA" id="ARBA00022729"/>
    </source>
</evidence>
<dbReference type="Gene3D" id="2.60.40.10">
    <property type="entry name" value="Immunoglobulins"/>
    <property type="match status" value="2"/>
</dbReference>
<dbReference type="InterPro" id="IPR026371">
    <property type="entry name" value="PGF_CTERM"/>
</dbReference>
<dbReference type="InterPro" id="IPR001258">
    <property type="entry name" value="NHL_repeat"/>
</dbReference>
<dbReference type="CDD" id="cd00146">
    <property type="entry name" value="PKD"/>
    <property type="match status" value="2"/>
</dbReference>
<feature type="compositionally biased region" description="Polar residues" evidence="3">
    <location>
        <begin position="646"/>
        <end position="660"/>
    </location>
</feature>
<dbReference type="Pfam" id="PF18911">
    <property type="entry name" value="PKD_4"/>
    <property type="match status" value="2"/>
</dbReference>
<keyword evidence="2" id="KW-0677">Repeat</keyword>
<reference evidence="6 7" key="1">
    <citation type="submission" date="2014-07" db="EMBL/GenBank/DDBJ databases">
        <title>Methanogenic archaea and the global carbon cycle.</title>
        <authorList>
            <person name="Henriksen J.R."/>
            <person name="Luke J."/>
            <person name="Reinhart S."/>
            <person name="Benedict M.N."/>
            <person name="Youngblut N.D."/>
            <person name="Metcalf M.E."/>
            <person name="Whitaker R.J."/>
            <person name="Metcalf W.W."/>
        </authorList>
    </citation>
    <scope>NUCLEOTIDE SEQUENCE [LARGE SCALE GENOMIC DNA]</scope>
    <source>
        <strain evidence="6 7">Z-7289</strain>
    </source>
</reference>
<dbReference type="GO" id="GO:0008270">
    <property type="term" value="F:zinc ion binding"/>
    <property type="evidence" value="ECO:0007669"/>
    <property type="project" value="UniProtKB-KW"/>
</dbReference>
<dbReference type="PROSITE" id="PS50093">
    <property type="entry name" value="PKD"/>
    <property type="match status" value="2"/>
</dbReference>
<feature type="region of interest" description="Disordered" evidence="3">
    <location>
        <begin position="457"/>
        <end position="479"/>
    </location>
</feature>
<dbReference type="Pfam" id="PF18204">
    <property type="entry name" value="PGF-CTERM"/>
    <property type="match status" value="1"/>
</dbReference>
<keyword evidence="4" id="KW-0472">Membrane</keyword>
<dbReference type="Pfam" id="PF01436">
    <property type="entry name" value="NHL"/>
    <property type="match status" value="2"/>
</dbReference>
<organism evidence="6 7">
    <name type="scientific">Methanosarcina lacustris Z-7289</name>
    <dbReference type="NCBI Taxonomy" id="1434111"/>
    <lineage>
        <taxon>Archaea</taxon>
        <taxon>Methanobacteriati</taxon>
        <taxon>Methanobacteriota</taxon>
        <taxon>Stenosarchaea group</taxon>
        <taxon>Methanomicrobia</taxon>
        <taxon>Methanosarcinales</taxon>
        <taxon>Methanosarcinaceae</taxon>
        <taxon>Methanosarcina</taxon>
    </lineage>
</organism>
<sequence>MKKLIMLLALVGAFSLVSISSAQFTSSQTWGSFGNGTGQFYGMIGVATDTSGNIYVAELDNRVQKFSGDGAYITQFNIPARNIAIDSSGNIYATVDDSIKKFNSTGNLLNTWGSTGTVNGTFNFPIGIALDSSGNIYVSDTENNRIQKLDSSGKYVTSWGTSGSGNGNLNSPAGIAVSGNNVYVADMGNYRIQKFDLNGNYVSSIGSQGTGNTQFNSSIAVANDPSGNIYVADYYNGRVIEYDSNFNYLTQYSGFSYPTALVIANSNLFVLDSGNYQVYKYYNDNNIQTIHPVADFSTNVTGGYAPLSVLFTDLSQNATSRSWDVNNDGIVDSGEKSFVYVYTSTGNYTAKLTANNTNGTDSKTAIITVLKKEEDGNKILPVADFSTNVTGGYAPLSVLFTDLSQDATSRSWDVNNDGIVDSGEKSFVYVYTSTGTYTAKLTVSNLNGTDTKTATIAVDKKSSSGSNHGGGGGSPEPAKNVEVKELSQVFITNGNPVKFDFTKKATCVVYVSFDAKKTAGKITTIAEQLKGKSVLVSELPSGEVFKSFNLWVGNSGFATSTNIENPVICFKVEKAWMKDKGIDQSSIILNRYSDKKWNPLTTRQSGDDETYMYFTAETPGFSPFAITGKSTKEAVTDILPEPGTQDPEQNENTTSDVEPTSEQKKKTGMPGFEMIYCIIGLLGVFLYKRR</sequence>
<protein>
    <submittedName>
        <fullName evidence="6">Cell surface protein</fullName>
    </submittedName>
</protein>
<dbReference type="OrthoDB" id="103676at2157"/>
<dbReference type="InterPro" id="IPR022409">
    <property type="entry name" value="PKD/Chitinase_dom"/>
</dbReference>
<dbReference type="GeneID" id="24806237"/>
<feature type="domain" description="PKD" evidence="5">
    <location>
        <begin position="315"/>
        <end position="369"/>
    </location>
</feature>
<gene>
    <name evidence="6" type="ORF">MSLAZ_1481</name>
</gene>
<dbReference type="InterPro" id="IPR050952">
    <property type="entry name" value="TRIM-NHL_E3_ligases"/>
</dbReference>
<evidence type="ECO:0000256" key="3">
    <source>
        <dbReference type="SAM" id="MobiDB-lite"/>
    </source>
</evidence>
<dbReference type="PATRIC" id="fig|1434111.4.peg.1934"/>
<keyword evidence="7" id="KW-1185">Reference proteome</keyword>
<dbReference type="PROSITE" id="PS51125">
    <property type="entry name" value="NHL"/>
    <property type="match status" value="4"/>
</dbReference>
<dbReference type="SMART" id="SM00089">
    <property type="entry name" value="PKD"/>
    <property type="match status" value="2"/>
</dbReference>
<evidence type="ECO:0000313" key="6">
    <source>
        <dbReference type="EMBL" id="AKB74742.1"/>
    </source>
</evidence>
<accession>A0A0E3S660</accession>
<evidence type="ECO:0000313" key="7">
    <source>
        <dbReference type="Proteomes" id="UP000033072"/>
    </source>
</evidence>
<dbReference type="Proteomes" id="UP000033072">
    <property type="component" value="Chromosome"/>
</dbReference>
<feature type="transmembrane region" description="Helical" evidence="4">
    <location>
        <begin position="668"/>
        <end position="687"/>
    </location>
</feature>
<feature type="region of interest" description="Disordered" evidence="3">
    <location>
        <begin position="638"/>
        <end position="666"/>
    </location>
</feature>
<dbReference type="InterPro" id="IPR011042">
    <property type="entry name" value="6-blade_b-propeller_TolB-like"/>
</dbReference>
<dbReference type="AlphaFoldDB" id="A0A0E3S660"/>